<reference evidence="2" key="1">
    <citation type="submission" date="2014-11" db="EMBL/GenBank/DDBJ databases">
        <authorList>
            <person name="Amaro Gonzalez C."/>
        </authorList>
    </citation>
    <scope>NUCLEOTIDE SEQUENCE</scope>
</reference>
<keyword evidence="1" id="KW-1133">Transmembrane helix</keyword>
<evidence type="ECO:0000256" key="1">
    <source>
        <dbReference type="SAM" id="Phobius"/>
    </source>
</evidence>
<keyword evidence="1" id="KW-0812">Transmembrane</keyword>
<sequence length="44" mass="5151">MCVNSNRYTNCFKKQVQLIYYVKVVFPRIVGVLIYCMKASSFPV</sequence>
<reference evidence="2" key="2">
    <citation type="journal article" date="2015" name="Fish Shellfish Immunol.">
        <title>Early steps in the European eel (Anguilla anguilla)-Vibrio vulnificus interaction in the gills: Role of the RtxA13 toxin.</title>
        <authorList>
            <person name="Callol A."/>
            <person name="Pajuelo D."/>
            <person name="Ebbesson L."/>
            <person name="Teles M."/>
            <person name="MacKenzie S."/>
            <person name="Amaro C."/>
        </authorList>
    </citation>
    <scope>NUCLEOTIDE SEQUENCE</scope>
</reference>
<proteinExistence type="predicted"/>
<name>A0A0E9VL46_ANGAN</name>
<dbReference type="AlphaFoldDB" id="A0A0E9VL46"/>
<evidence type="ECO:0000313" key="2">
    <source>
        <dbReference type="EMBL" id="JAH78782.1"/>
    </source>
</evidence>
<organism evidence="2">
    <name type="scientific">Anguilla anguilla</name>
    <name type="common">European freshwater eel</name>
    <name type="synonym">Muraena anguilla</name>
    <dbReference type="NCBI Taxonomy" id="7936"/>
    <lineage>
        <taxon>Eukaryota</taxon>
        <taxon>Metazoa</taxon>
        <taxon>Chordata</taxon>
        <taxon>Craniata</taxon>
        <taxon>Vertebrata</taxon>
        <taxon>Euteleostomi</taxon>
        <taxon>Actinopterygii</taxon>
        <taxon>Neopterygii</taxon>
        <taxon>Teleostei</taxon>
        <taxon>Anguilliformes</taxon>
        <taxon>Anguillidae</taxon>
        <taxon>Anguilla</taxon>
    </lineage>
</organism>
<keyword evidence="1" id="KW-0472">Membrane</keyword>
<feature type="transmembrane region" description="Helical" evidence="1">
    <location>
        <begin position="18"/>
        <end position="37"/>
    </location>
</feature>
<protein>
    <submittedName>
        <fullName evidence="2">Uncharacterized protein</fullName>
    </submittedName>
</protein>
<dbReference type="EMBL" id="GBXM01029795">
    <property type="protein sequence ID" value="JAH78782.1"/>
    <property type="molecule type" value="Transcribed_RNA"/>
</dbReference>
<accession>A0A0E9VL46</accession>